<feature type="region of interest" description="Disordered" evidence="1">
    <location>
        <begin position="30"/>
        <end position="99"/>
    </location>
</feature>
<proteinExistence type="predicted"/>
<dbReference type="Proteomes" id="UP000599437">
    <property type="component" value="Unassembled WGS sequence"/>
</dbReference>
<accession>A0ABQ3DJR9</accession>
<keyword evidence="3" id="KW-1185">Reference proteome</keyword>
<evidence type="ECO:0000313" key="2">
    <source>
        <dbReference type="EMBL" id="GHB01536.1"/>
    </source>
</evidence>
<feature type="compositionally biased region" description="Low complexity" evidence="1">
    <location>
        <begin position="72"/>
        <end position="91"/>
    </location>
</feature>
<evidence type="ECO:0000313" key="3">
    <source>
        <dbReference type="Proteomes" id="UP000599437"/>
    </source>
</evidence>
<organism evidence="2 3">
    <name type="scientific">Streptomyces chryseus</name>
    <dbReference type="NCBI Taxonomy" id="68186"/>
    <lineage>
        <taxon>Bacteria</taxon>
        <taxon>Bacillati</taxon>
        <taxon>Actinomycetota</taxon>
        <taxon>Actinomycetes</taxon>
        <taxon>Kitasatosporales</taxon>
        <taxon>Streptomycetaceae</taxon>
        <taxon>Streptomyces</taxon>
    </lineage>
</organism>
<comment type="caution">
    <text evidence="2">The sequence shown here is derived from an EMBL/GenBank/DDBJ whole genome shotgun (WGS) entry which is preliminary data.</text>
</comment>
<sequence length="99" mass="9946">MAALPTLSGLATVLDRRGEGASARRWGALDLASPKGSGCRSADADSGGDRKAALVGGRLRRRRRGGACASGPVADARAAQPAASPPSAAVPLLDGRRTR</sequence>
<evidence type="ECO:0000256" key="1">
    <source>
        <dbReference type="SAM" id="MobiDB-lite"/>
    </source>
</evidence>
<protein>
    <submittedName>
        <fullName evidence="2">Uncharacterized protein</fullName>
    </submittedName>
</protein>
<name>A0ABQ3DJR9_9ACTN</name>
<gene>
    <name evidence="2" type="ORF">GCM10010346_25550</name>
</gene>
<dbReference type="EMBL" id="BMVO01000006">
    <property type="protein sequence ID" value="GHB01536.1"/>
    <property type="molecule type" value="Genomic_DNA"/>
</dbReference>
<reference evidence="3" key="1">
    <citation type="journal article" date="2019" name="Int. J. Syst. Evol. Microbiol.">
        <title>The Global Catalogue of Microorganisms (GCM) 10K type strain sequencing project: providing services to taxonomists for standard genome sequencing and annotation.</title>
        <authorList>
            <consortium name="The Broad Institute Genomics Platform"/>
            <consortium name="The Broad Institute Genome Sequencing Center for Infectious Disease"/>
            <person name="Wu L."/>
            <person name="Ma J."/>
        </authorList>
    </citation>
    <scope>NUCLEOTIDE SEQUENCE [LARGE SCALE GENOMIC DNA]</scope>
    <source>
        <strain evidence="3">JCM 4737</strain>
    </source>
</reference>